<dbReference type="EMBL" id="CM029045">
    <property type="protein sequence ID" value="KAG2603075.1"/>
    <property type="molecule type" value="Genomic_DNA"/>
</dbReference>
<feature type="compositionally biased region" description="Basic residues" evidence="1">
    <location>
        <begin position="169"/>
        <end position="179"/>
    </location>
</feature>
<reference evidence="2" key="1">
    <citation type="submission" date="2020-05" db="EMBL/GenBank/DDBJ databases">
        <title>WGS assembly of Panicum virgatum.</title>
        <authorList>
            <person name="Lovell J.T."/>
            <person name="Jenkins J."/>
            <person name="Shu S."/>
            <person name="Juenger T.E."/>
            <person name="Schmutz J."/>
        </authorList>
    </citation>
    <scope>NUCLEOTIDE SEQUENCE</scope>
    <source>
        <strain evidence="2">AP13</strain>
    </source>
</reference>
<evidence type="ECO:0000313" key="3">
    <source>
        <dbReference type="Proteomes" id="UP000823388"/>
    </source>
</evidence>
<dbReference type="AlphaFoldDB" id="A0A8T0T1E5"/>
<gene>
    <name evidence="2" type="ORF">PVAP13_5KG744301</name>
</gene>
<evidence type="ECO:0000256" key="1">
    <source>
        <dbReference type="SAM" id="MobiDB-lite"/>
    </source>
</evidence>
<feature type="region of interest" description="Disordered" evidence="1">
    <location>
        <begin position="75"/>
        <end position="104"/>
    </location>
</feature>
<accession>A0A8T0T1E5</accession>
<proteinExistence type="predicted"/>
<organism evidence="2 3">
    <name type="scientific">Panicum virgatum</name>
    <name type="common">Blackwell switchgrass</name>
    <dbReference type="NCBI Taxonomy" id="38727"/>
    <lineage>
        <taxon>Eukaryota</taxon>
        <taxon>Viridiplantae</taxon>
        <taxon>Streptophyta</taxon>
        <taxon>Embryophyta</taxon>
        <taxon>Tracheophyta</taxon>
        <taxon>Spermatophyta</taxon>
        <taxon>Magnoliopsida</taxon>
        <taxon>Liliopsida</taxon>
        <taxon>Poales</taxon>
        <taxon>Poaceae</taxon>
        <taxon>PACMAD clade</taxon>
        <taxon>Panicoideae</taxon>
        <taxon>Panicodae</taxon>
        <taxon>Paniceae</taxon>
        <taxon>Panicinae</taxon>
        <taxon>Panicum</taxon>
        <taxon>Panicum sect. Hiantes</taxon>
    </lineage>
</organism>
<keyword evidence="3" id="KW-1185">Reference proteome</keyword>
<sequence>MKYRPPRASRRRWIAVIRLRSTQRVTARCEGVFVFLSRRCASSQRRRPIEGARRRRIGHLLALPSPARPHPILLRPGGATRSCTSSRPASTAGRIGAGTPPTLPLPRVRREAWRRLRRPVTSAAAPGAPRSCSRRWTWPSSPTSPCCSACRLPWIVGYGNAADLALTGRKKSPPWRPRRWASSAGSSIPRKTWMPVLQRSPKR</sequence>
<evidence type="ECO:0000313" key="2">
    <source>
        <dbReference type="EMBL" id="KAG2603075.1"/>
    </source>
</evidence>
<dbReference type="Proteomes" id="UP000823388">
    <property type="component" value="Chromosome 5K"/>
</dbReference>
<protein>
    <submittedName>
        <fullName evidence="2">Uncharacterized protein</fullName>
    </submittedName>
</protein>
<name>A0A8T0T1E5_PANVG</name>
<comment type="caution">
    <text evidence="2">The sequence shown here is derived from an EMBL/GenBank/DDBJ whole genome shotgun (WGS) entry which is preliminary data.</text>
</comment>
<feature type="region of interest" description="Disordered" evidence="1">
    <location>
        <begin position="169"/>
        <end position="203"/>
    </location>
</feature>